<dbReference type="AlphaFoldDB" id="A0A7W8UP72"/>
<keyword evidence="3" id="KW-1185">Reference proteome</keyword>
<dbReference type="Proteomes" id="UP000528824">
    <property type="component" value="Unassembled WGS sequence"/>
</dbReference>
<comment type="caution">
    <text evidence="2">The sequence shown here is derived from an EMBL/GenBank/DDBJ whole genome shotgun (WGS) entry which is preliminary data.</text>
</comment>
<feature type="compositionally biased region" description="Basic and acidic residues" evidence="1">
    <location>
        <begin position="68"/>
        <end position="82"/>
    </location>
</feature>
<gene>
    <name evidence="2" type="ORF">GGI59_002051</name>
</gene>
<dbReference type="EMBL" id="JACHBC010000003">
    <property type="protein sequence ID" value="MBB5560400.1"/>
    <property type="molecule type" value="Genomic_DNA"/>
</dbReference>
<evidence type="ECO:0000313" key="3">
    <source>
        <dbReference type="Proteomes" id="UP000528824"/>
    </source>
</evidence>
<sequence length="82" mass="8961">MNCPAVKNRPETWADRRTGGGLTLQMPVRVPGLERATENLGDIGCRQDERSGSAMKMLQKRVCLPSSGKRETGLSDDGKTED</sequence>
<feature type="compositionally biased region" description="Basic and acidic residues" evidence="1">
    <location>
        <begin position="8"/>
        <end position="18"/>
    </location>
</feature>
<proteinExistence type="predicted"/>
<feature type="region of interest" description="Disordered" evidence="1">
    <location>
        <begin position="62"/>
        <end position="82"/>
    </location>
</feature>
<accession>A0A7W8UP72</accession>
<evidence type="ECO:0000313" key="2">
    <source>
        <dbReference type="EMBL" id="MBB5560400.1"/>
    </source>
</evidence>
<feature type="region of interest" description="Disordered" evidence="1">
    <location>
        <begin position="1"/>
        <end position="24"/>
    </location>
</feature>
<name>A0A7W8UP72_9HYPH</name>
<reference evidence="2 3" key="1">
    <citation type="submission" date="2020-08" db="EMBL/GenBank/DDBJ databases">
        <title>Genomic Encyclopedia of Type Strains, Phase IV (KMG-V): Genome sequencing to study the core and pangenomes of soil and plant-associated prokaryotes.</title>
        <authorList>
            <person name="Whitman W."/>
        </authorList>
    </citation>
    <scope>NUCLEOTIDE SEQUENCE [LARGE SCALE GENOMIC DNA]</scope>
    <source>
        <strain evidence="2 3">SEMIA 4034</strain>
    </source>
</reference>
<protein>
    <submittedName>
        <fullName evidence="2">Uncharacterized protein</fullName>
    </submittedName>
</protein>
<dbReference type="RefSeq" id="WP_183914838.1">
    <property type="nucleotide sequence ID" value="NZ_JACHBB010000003.1"/>
</dbReference>
<organism evidence="2 3">
    <name type="scientific">Rhizobium lentis</name>
    <dbReference type="NCBI Taxonomy" id="1138194"/>
    <lineage>
        <taxon>Bacteria</taxon>
        <taxon>Pseudomonadati</taxon>
        <taxon>Pseudomonadota</taxon>
        <taxon>Alphaproteobacteria</taxon>
        <taxon>Hyphomicrobiales</taxon>
        <taxon>Rhizobiaceae</taxon>
        <taxon>Rhizobium/Agrobacterium group</taxon>
        <taxon>Rhizobium</taxon>
    </lineage>
</organism>
<evidence type="ECO:0000256" key="1">
    <source>
        <dbReference type="SAM" id="MobiDB-lite"/>
    </source>
</evidence>